<sequence length="214" mass="24206">MNTYHHHSVEGVIFDLDGTLVSSDLDFTLIRAQIGCPEEVDLLSYIATLPSPYMREEAMNIVHQHELMDAQHAYLLPGVAKAITQLKELAIPMAIVTRNYDRAVAIKLKNNPLPIQTVLTRSDAPPKPDPSALNAIATLWNIDQKNLLYVGDYLYDIQAAHNANMRACLYAPDEMPLYANQADYILRHFSELPKLINQLREDQQELLFLHSSVQ</sequence>
<gene>
    <name evidence="1" type="ORF">ADS77_01395</name>
</gene>
<evidence type="ECO:0000313" key="2">
    <source>
        <dbReference type="Proteomes" id="UP000037848"/>
    </source>
</evidence>
<proteinExistence type="predicted"/>
<dbReference type="PANTHER" id="PTHR43885:SF1">
    <property type="entry name" value="SUPERFAMILY HYDROLASE, PUTATIVE (AFU_ORTHOLOGUE AFUA_4G13290)-RELATED"/>
    <property type="match status" value="1"/>
</dbReference>
<reference evidence="1 2" key="1">
    <citation type="submission" date="2015-08" db="EMBL/GenBank/DDBJ databases">
        <title>Draft Genome Sequence of Pseudoalteromonas porphyrae UCD-SED14.</title>
        <authorList>
            <person name="Coil D.A."/>
            <person name="Jospin G."/>
            <person name="Lee R.D."/>
            <person name="Eisen J.A."/>
        </authorList>
    </citation>
    <scope>NUCLEOTIDE SEQUENCE [LARGE SCALE GENOMIC DNA]</scope>
    <source>
        <strain evidence="1 2">UCD-SED14</strain>
    </source>
</reference>
<dbReference type="SFLD" id="SFLDG01129">
    <property type="entry name" value="C1.5:_HAD__Beta-PGM__Phosphata"/>
    <property type="match status" value="1"/>
</dbReference>
<dbReference type="OrthoDB" id="5623813at2"/>
<comment type="caution">
    <text evidence="1">The sequence shown here is derived from an EMBL/GenBank/DDBJ whole genome shotgun (WGS) entry which is preliminary data.</text>
</comment>
<dbReference type="InterPro" id="IPR006439">
    <property type="entry name" value="HAD-SF_hydro_IA"/>
</dbReference>
<accession>A0A0N0M1T7</accession>
<dbReference type="PANTHER" id="PTHR43885">
    <property type="entry name" value="HALOACID DEHALOGENASE-LIKE HYDROLASE"/>
    <property type="match status" value="1"/>
</dbReference>
<dbReference type="InterPro" id="IPR036412">
    <property type="entry name" value="HAD-like_sf"/>
</dbReference>
<evidence type="ECO:0000313" key="1">
    <source>
        <dbReference type="EMBL" id="KPH65611.1"/>
    </source>
</evidence>
<dbReference type="NCBIfam" id="TIGR01509">
    <property type="entry name" value="HAD-SF-IA-v3"/>
    <property type="match status" value="1"/>
</dbReference>
<dbReference type="InterPro" id="IPR041492">
    <property type="entry name" value="HAD_2"/>
</dbReference>
<dbReference type="SFLD" id="SFLDS00003">
    <property type="entry name" value="Haloacid_Dehalogenase"/>
    <property type="match status" value="1"/>
</dbReference>
<keyword evidence="2" id="KW-1185">Reference proteome</keyword>
<dbReference type="Pfam" id="PF13419">
    <property type="entry name" value="HAD_2"/>
    <property type="match status" value="1"/>
</dbReference>
<dbReference type="NCBIfam" id="TIGR01549">
    <property type="entry name" value="HAD-SF-IA-v1"/>
    <property type="match status" value="1"/>
</dbReference>
<dbReference type="PATRIC" id="fig|187330.3.peg.292"/>
<dbReference type="SUPFAM" id="SSF56784">
    <property type="entry name" value="HAD-like"/>
    <property type="match status" value="1"/>
</dbReference>
<name>A0A0N0M1T7_9GAMM</name>
<dbReference type="EMBL" id="LHPH01000001">
    <property type="protein sequence ID" value="KPH65611.1"/>
    <property type="molecule type" value="Genomic_DNA"/>
</dbReference>
<dbReference type="AlphaFoldDB" id="A0A0N0M1T7"/>
<dbReference type="RefSeq" id="WP_054203952.1">
    <property type="nucleotide sequence ID" value="NZ_LHPH01000001.1"/>
</dbReference>
<dbReference type="Gene3D" id="1.10.260.80">
    <property type="match status" value="1"/>
</dbReference>
<dbReference type="Proteomes" id="UP000037848">
    <property type="component" value="Unassembled WGS sequence"/>
</dbReference>
<protein>
    <submittedName>
        <fullName evidence="1">Phosphatase</fullName>
    </submittedName>
</protein>
<dbReference type="InterPro" id="IPR023214">
    <property type="entry name" value="HAD_sf"/>
</dbReference>
<dbReference type="Gene3D" id="3.40.50.1000">
    <property type="entry name" value="HAD superfamily/HAD-like"/>
    <property type="match status" value="1"/>
</dbReference>
<dbReference type="STRING" id="187330.AMS58_05090"/>
<organism evidence="1 2">
    <name type="scientific">Pseudoalteromonas porphyrae</name>
    <dbReference type="NCBI Taxonomy" id="187330"/>
    <lineage>
        <taxon>Bacteria</taxon>
        <taxon>Pseudomonadati</taxon>
        <taxon>Pseudomonadota</taxon>
        <taxon>Gammaproteobacteria</taxon>
        <taxon>Alteromonadales</taxon>
        <taxon>Pseudoalteromonadaceae</taxon>
        <taxon>Pseudoalteromonas</taxon>
    </lineage>
</organism>